<keyword evidence="2" id="KW-1185">Reference proteome</keyword>
<proteinExistence type="predicted"/>
<accession>A0A8J6J0Y3</accession>
<reference evidence="1" key="1">
    <citation type="submission" date="2020-08" db="EMBL/GenBank/DDBJ databases">
        <title>Genome public.</title>
        <authorList>
            <person name="Liu C."/>
            <person name="Sun Q."/>
        </authorList>
    </citation>
    <scope>NUCLEOTIDE SEQUENCE</scope>
    <source>
        <strain evidence="1">NSJ-23</strain>
    </source>
</reference>
<dbReference type="Proteomes" id="UP000628736">
    <property type="component" value="Unassembled WGS sequence"/>
</dbReference>
<gene>
    <name evidence="1" type="ORF">H8S11_04310</name>
</gene>
<evidence type="ECO:0000313" key="1">
    <source>
        <dbReference type="EMBL" id="MBC5722039.1"/>
    </source>
</evidence>
<dbReference type="EMBL" id="JACOPO010000002">
    <property type="protein sequence ID" value="MBC5722039.1"/>
    <property type="molecule type" value="Genomic_DNA"/>
</dbReference>
<dbReference type="InterPro" id="IPR038705">
    <property type="entry name" value="YabP_sf"/>
</dbReference>
<protein>
    <submittedName>
        <fullName evidence="1">Sporulation protein</fullName>
    </submittedName>
</protein>
<dbReference type="AlphaFoldDB" id="A0A8J6J0Y3"/>
<sequence>MAYENEKLRPDTGHHVILEDREQLMISGVEEVESFDESAIFLTTAQGGLEIQGEGLHIEKLSLDGGDLKVEGTVNALIYESGGREQGGLLGRLFGR</sequence>
<comment type="caution">
    <text evidence="1">The sequence shown here is derived from an EMBL/GenBank/DDBJ whole genome shotgun (WGS) entry which is preliminary data.</text>
</comment>
<dbReference type="Gene3D" id="2.60.40.2000">
    <property type="match status" value="1"/>
</dbReference>
<name>A0A8J6J0Y3_9FIRM</name>
<evidence type="ECO:0000313" key="2">
    <source>
        <dbReference type="Proteomes" id="UP000628736"/>
    </source>
</evidence>
<dbReference type="InterPro" id="IPR022476">
    <property type="entry name" value="Spore_YabP/YqfC"/>
</dbReference>
<dbReference type="Pfam" id="PF07873">
    <property type="entry name" value="YabP"/>
    <property type="match status" value="1"/>
</dbReference>
<dbReference type="RefSeq" id="WP_147572728.1">
    <property type="nucleotide sequence ID" value="NZ_JACOPO010000002.1"/>
</dbReference>
<organism evidence="1 2">
    <name type="scientific">Flintibacter hominis</name>
    <dbReference type="NCBI Taxonomy" id="2763048"/>
    <lineage>
        <taxon>Bacteria</taxon>
        <taxon>Bacillati</taxon>
        <taxon>Bacillota</taxon>
        <taxon>Clostridia</taxon>
        <taxon>Eubacteriales</taxon>
        <taxon>Flintibacter</taxon>
    </lineage>
</organism>